<evidence type="ECO:0000313" key="5">
    <source>
        <dbReference type="EMBL" id="CDW75924.1"/>
    </source>
</evidence>
<comment type="similarity">
    <text evidence="4">Belongs to the trans-sulfuration enzymes family.</text>
</comment>
<dbReference type="PROSITE" id="PS00868">
    <property type="entry name" value="CYS_MET_METAB_PP"/>
    <property type="match status" value="1"/>
</dbReference>
<dbReference type="InterPro" id="IPR015424">
    <property type="entry name" value="PyrdxlP-dep_Trfase"/>
</dbReference>
<dbReference type="InterPro" id="IPR015421">
    <property type="entry name" value="PyrdxlP-dep_Trfase_major"/>
</dbReference>
<keyword evidence="5" id="KW-0456">Lyase</keyword>
<evidence type="ECO:0000256" key="1">
    <source>
        <dbReference type="ARBA" id="ARBA00001933"/>
    </source>
</evidence>
<dbReference type="PANTHER" id="PTHR11808:SF35">
    <property type="entry name" value="CYSTATHIONINE GAMMA-SYNTHASE (AFU_ORTHOLOGUE AFUA_7G01590)"/>
    <property type="match status" value="1"/>
</dbReference>
<dbReference type="GO" id="GO:0019346">
    <property type="term" value="P:transsulfuration"/>
    <property type="evidence" value="ECO:0007669"/>
    <property type="project" value="InterPro"/>
</dbReference>
<dbReference type="Gene3D" id="3.90.1150.10">
    <property type="entry name" value="Aspartate Aminotransferase, domain 1"/>
    <property type="match status" value="1"/>
</dbReference>
<dbReference type="Pfam" id="PF01053">
    <property type="entry name" value="Cys_Met_Meta_PP"/>
    <property type="match status" value="1"/>
</dbReference>
<protein>
    <submittedName>
        <fullName evidence="5">Cystathionine beta-lyase</fullName>
    </submittedName>
</protein>
<dbReference type="GO" id="GO:0030170">
    <property type="term" value="F:pyridoxal phosphate binding"/>
    <property type="evidence" value="ECO:0007669"/>
    <property type="project" value="InterPro"/>
</dbReference>
<proteinExistence type="inferred from homology"/>
<accession>A0A078A598</accession>
<dbReference type="EMBL" id="CCKQ01004767">
    <property type="protein sequence ID" value="CDW75924.1"/>
    <property type="molecule type" value="Genomic_DNA"/>
</dbReference>
<feature type="modified residue" description="N6-(pyridoxal phosphate)lysine" evidence="3">
    <location>
        <position position="162"/>
    </location>
</feature>
<evidence type="ECO:0000313" key="6">
    <source>
        <dbReference type="Proteomes" id="UP000039865"/>
    </source>
</evidence>
<dbReference type="AlphaFoldDB" id="A0A078A598"/>
<dbReference type="InParanoid" id="A0A078A598"/>
<dbReference type="Proteomes" id="UP000039865">
    <property type="component" value="Unassembled WGS sequence"/>
</dbReference>
<evidence type="ECO:0000256" key="2">
    <source>
        <dbReference type="ARBA" id="ARBA00022898"/>
    </source>
</evidence>
<dbReference type="PANTHER" id="PTHR11808">
    <property type="entry name" value="TRANS-SULFURATION ENZYME FAMILY MEMBER"/>
    <property type="match status" value="1"/>
</dbReference>
<dbReference type="PIRSF" id="PIRSF001434">
    <property type="entry name" value="CGS"/>
    <property type="match status" value="1"/>
</dbReference>
<comment type="cofactor">
    <cofactor evidence="1 4">
        <name>pyridoxal 5'-phosphate</name>
        <dbReference type="ChEBI" id="CHEBI:597326"/>
    </cofactor>
</comment>
<evidence type="ECO:0000256" key="4">
    <source>
        <dbReference type="RuleBase" id="RU362118"/>
    </source>
</evidence>
<reference evidence="5 6" key="1">
    <citation type="submission" date="2014-06" db="EMBL/GenBank/DDBJ databases">
        <authorList>
            <person name="Swart Estienne"/>
        </authorList>
    </citation>
    <scope>NUCLEOTIDE SEQUENCE [LARGE SCALE GENOMIC DNA]</scope>
    <source>
        <strain evidence="5 6">130c</strain>
    </source>
</reference>
<dbReference type="InterPro" id="IPR000277">
    <property type="entry name" value="Cys/Met-Metab_PyrdxlP-dep_enz"/>
</dbReference>
<dbReference type="OrthoDB" id="3512640at2759"/>
<evidence type="ECO:0000256" key="3">
    <source>
        <dbReference type="PIRSR" id="PIRSR001434-2"/>
    </source>
</evidence>
<gene>
    <name evidence="5" type="primary">Contig4139.g4425</name>
    <name evidence="5" type="ORF">STYLEM_4920</name>
</gene>
<dbReference type="FunFam" id="3.40.640.10:FF:000046">
    <property type="entry name" value="Cystathionine gamma-lyase"/>
    <property type="match status" value="1"/>
</dbReference>
<sequence length="357" mass="40429">MYNLDLGNQQLNKELETKVEAQLASLEKAKYCLTTNSGVSSISIVLQLLNHGDCVAVQHDYYNGTRSLINKIMNHRYTNVTLDQIDPYSQLENLLSRPNNDIKLVFLESPSNPMMTIIDFERISQICKKHKVISAADNTICSPIYQNPLTHGIDIVIHSCTKYIGGHSDCVAGAICTKDEDIYKKMRYLRDITGQQTNQFNLYLMDQGLQTLKIRAQRVHKNAIKIAEYLKSHPKVAKVYFPLFDTHAEIDIMKKQSTGYLGLISFHINTDDFDESCEFPKRLKMFEFGPSLGGVISSIEQQGTSHKSQFTPEDAIKRGFKDNLMRISVGIENAADLIADLEQSLSKVKVIKYEPKL</sequence>
<dbReference type="GO" id="GO:0005737">
    <property type="term" value="C:cytoplasm"/>
    <property type="evidence" value="ECO:0007669"/>
    <property type="project" value="TreeGrafter"/>
</dbReference>
<keyword evidence="6" id="KW-1185">Reference proteome</keyword>
<keyword evidence="2 3" id="KW-0663">Pyridoxal phosphate</keyword>
<dbReference type="InterPro" id="IPR054542">
    <property type="entry name" value="Cys_met_metab_PP"/>
</dbReference>
<dbReference type="GO" id="GO:0016846">
    <property type="term" value="F:carbon-sulfur lyase activity"/>
    <property type="evidence" value="ECO:0007669"/>
    <property type="project" value="TreeGrafter"/>
</dbReference>
<dbReference type="SUPFAM" id="SSF53383">
    <property type="entry name" value="PLP-dependent transferases"/>
    <property type="match status" value="1"/>
</dbReference>
<dbReference type="Gene3D" id="3.40.640.10">
    <property type="entry name" value="Type I PLP-dependent aspartate aminotransferase-like (Major domain)"/>
    <property type="match status" value="1"/>
</dbReference>
<organism evidence="5 6">
    <name type="scientific">Stylonychia lemnae</name>
    <name type="common">Ciliate</name>
    <dbReference type="NCBI Taxonomy" id="5949"/>
    <lineage>
        <taxon>Eukaryota</taxon>
        <taxon>Sar</taxon>
        <taxon>Alveolata</taxon>
        <taxon>Ciliophora</taxon>
        <taxon>Intramacronucleata</taxon>
        <taxon>Spirotrichea</taxon>
        <taxon>Stichotrichia</taxon>
        <taxon>Sporadotrichida</taxon>
        <taxon>Oxytrichidae</taxon>
        <taxon>Stylonychinae</taxon>
        <taxon>Stylonychia</taxon>
    </lineage>
</organism>
<name>A0A078A598_STYLE</name>
<dbReference type="InterPro" id="IPR015422">
    <property type="entry name" value="PyrdxlP-dep_Trfase_small"/>
</dbReference>